<dbReference type="AlphaFoldDB" id="A0A7X0BNT4"/>
<name>A0A7X0BNT4_9PSED</name>
<evidence type="ECO:0000313" key="1">
    <source>
        <dbReference type="EMBL" id="MBB6340092.1"/>
    </source>
</evidence>
<dbReference type="RefSeq" id="WP_184679898.1">
    <property type="nucleotide sequence ID" value="NZ_JACHLL010000001.1"/>
</dbReference>
<organism evidence="1 2">
    <name type="scientific">Pseudomonas fluvialis</name>
    <dbReference type="NCBI Taxonomy" id="1793966"/>
    <lineage>
        <taxon>Bacteria</taxon>
        <taxon>Pseudomonadati</taxon>
        <taxon>Pseudomonadota</taxon>
        <taxon>Gammaproteobacteria</taxon>
        <taxon>Pseudomonadales</taxon>
        <taxon>Pseudomonadaceae</taxon>
        <taxon>Pseudomonas</taxon>
    </lineage>
</organism>
<evidence type="ECO:0008006" key="3">
    <source>
        <dbReference type="Google" id="ProtNLM"/>
    </source>
</evidence>
<dbReference type="Proteomes" id="UP000557193">
    <property type="component" value="Unassembled WGS sequence"/>
</dbReference>
<dbReference type="Gene3D" id="1.25.40.10">
    <property type="entry name" value="Tetratricopeptide repeat domain"/>
    <property type="match status" value="1"/>
</dbReference>
<dbReference type="EMBL" id="JACHLL010000001">
    <property type="protein sequence ID" value="MBB6340092.1"/>
    <property type="molecule type" value="Genomic_DNA"/>
</dbReference>
<evidence type="ECO:0000313" key="2">
    <source>
        <dbReference type="Proteomes" id="UP000557193"/>
    </source>
</evidence>
<dbReference type="InterPro" id="IPR011990">
    <property type="entry name" value="TPR-like_helical_dom_sf"/>
</dbReference>
<keyword evidence="2" id="KW-1185">Reference proteome</keyword>
<reference evidence="1 2" key="1">
    <citation type="submission" date="2020-08" db="EMBL/GenBank/DDBJ databases">
        <title>Functional genomics of gut bacteria from endangered species of beetles.</title>
        <authorList>
            <person name="Carlos-Shanley C."/>
        </authorList>
    </citation>
    <scope>NUCLEOTIDE SEQUENCE [LARGE SCALE GENOMIC DNA]</scope>
    <source>
        <strain evidence="1 2">S00202</strain>
    </source>
</reference>
<sequence>MHNPDWRHALLGSALIIGSSATLACGPDFQLRLLGDRQLSLSDLPEGNFAVEAARLGQPVAGLGKASEATLQPWWDEDNQRYIEQRDELEQAGLSPEQAARLVELRRLTDPAAAEAAAADLPAELRLYSAGAVAFAQGDWPLAADYFRRLLALPASERALRSTWAAYSLGRALSYQSEMASDTEDAQARQQVLREQASAAFAQTRTLSSSGFADPLELGIASLGEQARLQRQAGDWDGAIRLYASQMQHDSPTGYSSLKQLARELGQMPEEQLSPLLQQSAVAGLLTAFLFSHLDWSYGEQPEGRADYVLRLLQRGDGLLAEADRLAALSYQHGDYRGARQFLQRAGDSGLAWWLQAKLALQDGDKDAARDAYAKAAKAFPDDEQWGFRRAPDWSYETVKPRCRIEGESAILALERGDYLQAFELLYASGDLYWYDTAEVAERVLTLDELKTFVDQHVPAPTPEQIPAADSYEPLPVAARLRELLGRRLLRAERWDDAADYFARSELQQHAHDYAEAREQAQSRWSSIGQAEALYRAGLLARQHGMELLGSEMGPDYQVLGGSYSFGPVQLQPGPWLSKAEASRQLDHLAQPNLRYHYRYLAATLAEQAAAQLPQSSQAYAATLCQGSGWVEYVDLASARRLYRQYVENGPYVPWAADFGRQCQEPDFAAAQTRQWQEQASAIRHSLGPWKLPLLGAAGLLLGGGIALWRRRAGSQGL</sequence>
<dbReference type="InterPro" id="IPR019734">
    <property type="entry name" value="TPR_rpt"/>
</dbReference>
<protein>
    <recommendedName>
        <fullName evidence="3">Tetratricopeptide repeat protein</fullName>
    </recommendedName>
</protein>
<dbReference type="SMART" id="SM00028">
    <property type="entry name" value="TPR"/>
    <property type="match status" value="3"/>
</dbReference>
<accession>A0A7X0BNT4</accession>
<gene>
    <name evidence="1" type="ORF">HNP49_000242</name>
</gene>
<proteinExistence type="predicted"/>
<dbReference type="SUPFAM" id="SSF48452">
    <property type="entry name" value="TPR-like"/>
    <property type="match status" value="1"/>
</dbReference>
<comment type="caution">
    <text evidence="1">The sequence shown here is derived from an EMBL/GenBank/DDBJ whole genome shotgun (WGS) entry which is preliminary data.</text>
</comment>
<dbReference type="PROSITE" id="PS51257">
    <property type="entry name" value="PROKAR_LIPOPROTEIN"/>
    <property type="match status" value="1"/>
</dbReference>